<gene>
    <name evidence="2" type="ORF">GR212_26970</name>
</gene>
<protein>
    <submittedName>
        <fullName evidence="2">DUF2934 domain-containing protein</fullName>
    </submittedName>
</protein>
<reference evidence="2 3" key="1">
    <citation type="submission" date="2019-12" db="EMBL/GenBank/DDBJ databases">
        <title>Rhizobium genotypes associated with high levels of biological nitrogen fixation by grain legumes in a temperate-maritime cropping system.</title>
        <authorList>
            <person name="Maluk M."/>
            <person name="Francesc Ferrando Molina F."/>
            <person name="Lopez Del Egido L."/>
            <person name="Lafos M."/>
            <person name="Langarica-Fuentes A."/>
            <person name="Gebre Yohannes G."/>
            <person name="Young M.W."/>
            <person name="Martin P."/>
            <person name="Gantlett R."/>
            <person name="Kenicer G."/>
            <person name="Hawes C."/>
            <person name="Begg G.S."/>
            <person name="Quilliam R.S."/>
            <person name="Squire G.R."/>
            <person name="Poole P.S."/>
            <person name="Young P.W."/>
            <person name="Iannetta P.M."/>
            <person name="James E.K."/>
        </authorList>
    </citation>
    <scope>NUCLEOTIDE SEQUENCE [LARGE SCALE GENOMIC DNA]</scope>
    <source>
        <strain evidence="2 3">JHI1118</strain>
    </source>
</reference>
<evidence type="ECO:0000256" key="1">
    <source>
        <dbReference type="SAM" id="MobiDB-lite"/>
    </source>
</evidence>
<dbReference type="InterPro" id="IPR021327">
    <property type="entry name" value="DUF2934"/>
</dbReference>
<sequence>MSDDDIRKAAYARWEAEGRPQGQDERHWREALDELSAADRPPPASSPDQGSGSISAPEESGSTSSEAIRSRESRRGGFKPGELASENK</sequence>
<proteinExistence type="predicted"/>
<dbReference type="Pfam" id="PF11154">
    <property type="entry name" value="DUF2934"/>
    <property type="match status" value="1"/>
</dbReference>
<dbReference type="AlphaFoldDB" id="A0A6L9UC76"/>
<evidence type="ECO:0000313" key="3">
    <source>
        <dbReference type="Proteomes" id="UP000483035"/>
    </source>
</evidence>
<name>A0A6L9UC76_9HYPH</name>
<dbReference type="EMBL" id="WUEY01000016">
    <property type="protein sequence ID" value="NEI73204.1"/>
    <property type="molecule type" value="Genomic_DNA"/>
</dbReference>
<organism evidence="2 3">
    <name type="scientific">Rhizobium lusitanum</name>
    <dbReference type="NCBI Taxonomy" id="293958"/>
    <lineage>
        <taxon>Bacteria</taxon>
        <taxon>Pseudomonadati</taxon>
        <taxon>Pseudomonadota</taxon>
        <taxon>Alphaproteobacteria</taxon>
        <taxon>Hyphomicrobiales</taxon>
        <taxon>Rhizobiaceae</taxon>
        <taxon>Rhizobium/Agrobacterium group</taxon>
        <taxon>Rhizobium</taxon>
    </lineage>
</organism>
<dbReference type="RefSeq" id="WP_163991293.1">
    <property type="nucleotide sequence ID" value="NZ_WUEY01000016.1"/>
</dbReference>
<dbReference type="Proteomes" id="UP000483035">
    <property type="component" value="Unassembled WGS sequence"/>
</dbReference>
<feature type="compositionally biased region" description="Basic and acidic residues" evidence="1">
    <location>
        <begin position="1"/>
        <end position="32"/>
    </location>
</feature>
<comment type="caution">
    <text evidence="2">The sequence shown here is derived from an EMBL/GenBank/DDBJ whole genome shotgun (WGS) entry which is preliminary data.</text>
</comment>
<feature type="region of interest" description="Disordered" evidence="1">
    <location>
        <begin position="1"/>
        <end position="88"/>
    </location>
</feature>
<evidence type="ECO:0000313" key="2">
    <source>
        <dbReference type="EMBL" id="NEI73204.1"/>
    </source>
</evidence>
<accession>A0A6L9UC76</accession>